<dbReference type="SUPFAM" id="SSF88713">
    <property type="entry name" value="Glycoside hydrolase/deacetylase"/>
    <property type="match status" value="1"/>
</dbReference>
<dbReference type="InterPro" id="IPR037094">
    <property type="entry name" value="Glyco_hydro_38_cen_sf"/>
</dbReference>
<dbReference type="PANTHER" id="PTHR11607">
    <property type="entry name" value="ALPHA-MANNOSIDASE"/>
    <property type="match status" value="1"/>
</dbReference>
<dbReference type="SMART" id="SM00872">
    <property type="entry name" value="Alpha-mann_mid"/>
    <property type="match status" value="1"/>
</dbReference>
<reference evidence="15" key="1">
    <citation type="submission" date="2025-08" db="UniProtKB">
        <authorList>
            <consortium name="RefSeq"/>
        </authorList>
    </citation>
    <scope>IDENTIFICATION</scope>
    <source>
        <tissue evidence="15">Gonads</tissue>
    </source>
</reference>
<dbReference type="Gene3D" id="2.60.40.1180">
    <property type="entry name" value="Golgi alpha-mannosidase II"/>
    <property type="match status" value="1"/>
</dbReference>
<dbReference type="PANTHER" id="PTHR11607:SF3">
    <property type="entry name" value="LYSOSOMAL ALPHA-MANNOSIDASE"/>
    <property type="match status" value="1"/>
</dbReference>
<dbReference type="Pfam" id="PF01074">
    <property type="entry name" value="Glyco_hydro_38N"/>
    <property type="match status" value="1"/>
</dbReference>
<dbReference type="FunFam" id="1.20.1270.50:FF:000002">
    <property type="entry name" value="Alpha-mannosidase"/>
    <property type="match status" value="1"/>
</dbReference>
<dbReference type="SUPFAM" id="SSF88688">
    <property type="entry name" value="Families 57/38 glycoside transferase middle domain"/>
    <property type="match status" value="1"/>
</dbReference>
<dbReference type="EC" id="3.2.1.-" evidence="11"/>
<evidence type="ECO:0000256" key="2">
    <source>
        <dbReference type="ARBA" id="ARBA00009792"/>
    </source>
</evidence>
<evidence type="ECO:0000256" key="9">
    <source>
        <dbReference type="ARBA" id="ARBA00023180"/>
    </source>
</evidence>
<dbReference type="GO" id="GO:0004559">
    <property type="term" value="F:alpha-mannosidase activity"/>
    <property type="evidence" value="ECO:0007669"/>
    <property type="project" value="UniProtKB-EC"/>
</dbReference>
<dbReference type="RefSeq" id="XP_013402708.1">
    <property type="nucleotide sequence ID" value="XM_013547254.1"/>
</dbReference>
<dbReference type="InterPro" id="IPR015341">
    <property type="entry name" value="Glyco_hydro_38_cen"/>
</dbReference>
<dbReference type="STRING" id="7574.A0A1S3IXF1"/>
<dbReference type="KEGG" id="lak:106168249"/>
<feature type="domain" description="Glycoside hydrolase family 38 central" evidence="13">
    <location>
        <begin position="400"/>
        <end position="477"/>
    </location>
</feature>
<dbReference type="InterPro" id="IPR027291">
    <property type="entry name" value="Glyco_hydro_38_N_sf"/>
</dbReference>
<evidence type="ECO:0000256" key="8">
    <source>
        <dbReference type="ARBA" id="ARBA00023157"/>
    </source>
</evidence>
<dbReference type="InterPro" id="IPR041147">
    <property type="entry name" value="GH38_C"/>
</dbReference>
<dbReference type="InterPro" id="IPR011682">
    <property type="entry name" value="Glyco_hydro_38_C"/>
</dbReference>
<dbReference type="InterPro" id="IPR048534">
    <property type="entry name" value="Man2a1-like_dom"/>
</dbReference>
<dbReference type="OrthoDB" id="2016903at2759"/>
<keyword evidence="8" id="KW-1015">Disulfide bond</keyword>
<gene>
    <name evidence="15" type="primary">LOC106168249</name>
</gene>
<proteinExistence type="inferred from homology"/>
<name>A0A1S3IXF1_LINAN</name>
<dbReference type="InterPro" id="IPR000602">
    <property type="entry name" value="Glyco_hydro_38_N"/>
</dbReference>
<dbReference type="GO" id="GO:0005764">
    <property type="term" value="C:lysosome"/>
    <property type="evidence" value="ECO:0007669"/>
    <property type="project" value="TreeGrafter"/>
</dbReference>
<keyword evidence="6 11" id="KW-0378">Hydrolase</keyword>
<dbReference type="InterPro" id="IPR028995">
    <property type="entry name" value="Glyco_hydro_57/38_cen_sf"/>
</dbReference>
<evidence type="ECO:0000256" key="3">
    <source>
        <dbReference type="ARBA" id="ARBA00012752"/>
    </source>
</evidence>
<dbReference type="CDD" id="cd10810">
    <property type="entry name" value="GH38N_AMII_LAM_like"/>
    <property type="match status" value="1"/>
</dbReference>
<evidence type="ECO:0000256" key="11">
    <source>
        <dbReference type="RuleBase" id="RU361199"/>
    </source>
</evidence>
<keyword evidence="5 12" id="KW-0732">Signal</keyword>
<comment type="similarity">
    <text evidence="2 11">Belongs to the glycosyl hydrolase 38 family.</text>
</comment>
<evidence type="ECO:0000256" key="12">
    <source>
        <dbReference type="SAM" id="SignalP"/>
    </source>
</evidence>
<dbReference type="Pfam" id="PF17677">
    <property type="entry name" value="Glyco_hydro38C2"/>
    <property type="match status" value="1"/>
</dbReference>
<dbReference type="InterPro" id="IPR050843">
    <property type="entry name" value="Glycosyl_Hydrlase_38"/>
</dbReference>
<dbReference type="GeneID" id="106168249"/>
<dbReference type="FunFam" id="2.70.98.30:FF:000003">
    <property type="entry name" value="Alpha-mannosidase"/>
    <property type="match status" value="1"/>
</dbReference>
<evidence type="ECO:0000256" key="6">
    <source>
        <dbReference type="ARBA" id="ARBA00022801"/>
    </source>
</evidence>
<dbReference type="GO" id="GO:0006013">
    <property type="term" value="P:mannose metabolic process"/>
    <property type="evidence" value="ECO:0007669"/>
    <property type="project" value="InterPro"/>
</dbReference>
<comment type="cofactor">
    <cofactor evidence="11">
        <name>Zn(2+)</name>
        <dbReference type="ChEBI" id="CHEBI:29105"/>
    </cofactor>
    <text evidence="11">Binds 1 zinc ion per subunit.</text>
</comment>
<dbReference type="SUPFAM" id="SSF74650">
    <property type="entry name" value="Galactose mutarotase-like"/>
    <property type="match status" value="1"/>
</dbReference>
<feature type="chain" id="PRO_5010233690" description="Alpha-mannosidase" evidence="12">
    <location>
        <begin position="39"/>
        <end position="1035"/>
    </location>
</feature>
<dbReference type="GO" id="GO:0030246">
    <property type="term" value="F:carbohydrate binding"/>
    <property type="evidence" value="ECO:0007669"/>
    <property type="project" value="InterPro"/>
</dbReference>
<evidence type="ECO:0000259" key="13">
    <source>
        <dbReference type="SMART" id="SM00872"/>
    </source>
</evidence>
<dbReference type="Proteomes" id="UP000085678">
    <property type="component" value="Unplaced"/>
</dbReference>
<dbReference type="FunCoup" id="A0A1S3IXF1">
    <property type="interactions" value="163"/>
</dbReference>
<dbReference type="Pfam" id="PF07748">
    <property type="entry name" value="Glyco_hydro_38C"/>
    <property type="match status" value="1"/>
</dbReference>
<dbReference type="InterPro" id="IPR011013">
    <property type="entry name" value="Gal_mutarotase_sf_dom"/>
</dbReference>
<dbReference type="InterPro" id="IPR011330">
    <property type="entry name" value="Glyco_hydro/deAcase_b/a-brl"/>
</dbReference>
<dbReference type="FunFam" id="3.20.110.10:FF:000001">
    <property type="entry name" value="Alpha-mannosidase"/>
    <property type="match status" value="1"/>
</dbReference>
<dbReference type="FunFam" id="1.20.1270.50:FF:000003">
    <property type="entry name" value="Alpha-mannosidase"/>
    <property type="match status" value="1"/>
</dbReference>
<protein>
    <recommendedName>
        <fullName evidence="3 11">Alpha-mannosidase</fullName>
        <ecNumber evidence="11">3.2.1.-</ecNumber>
    </recommendedName>
</protein>
<dbReference type="Gene3D" id="2.70.98.30">
    <property type="entry name" value="Golgi alpha-mannosidase II, domain 4"/>
    <property type="match status" value="1"/>
</dbReference>
<feature type="signal peptide" evidence="12">
    <location>
        <begin position="1"/>
        <end position="38"/>
    </location>
</feature>
<dbReference type="Pfam" id="PF09261">
    <property type="entry name" value="Alpha-mann_mid"/>
    <property type="match status" value="1"/>
</dbReference>
<keyword evidence="4 11" id="KW-0479">Metal-binding</keyword>
<evidence type="ECO:0000256" key="10">
    <source>
        <dbReference type="ARBA" id="ARBA00023295"/>
    </source>
</evidence>
<evidence type="ECO:0000313" key="14">
    <source>
        <dbReference type="Proteomes" id="UP000085678"/>
    </source>
</evidence>
<dbReference type="FunFam" id="2.60.40.1180:FF:000018">
    <property type="entry name" value="Alpha-mannosidase"/>
    <property type="match status" value="1"/>
</dbReference>
<dbReference type="AlphaFoldDB" id="A0A1S3IXF1"/>
<evidence type="ECO:0000256" key="7">
    <source>
        <dbReference type="ARBA" id="ARBA00022833"/>
    </source>
</evidence>
<dbReference type="Gene3D" id="3.20.110.10">
    <property type="entry name" value="Glycoside hydrolase 38, N terminal domain"/>
    <property type="match status" value="1"/>
</dbReference>
<accession>A0A1S3IXF1</accession>
<evidence type="ECO:0000256" key="1">
    <source>
        <dbReference type="ARBA" id="ARBA00000365"/>
    </source>
</evidence>
<comment type="catalytic activity">
    <reaction evidence="1">
        <text>Hydrolysis of terminal, non-reducing alpha-D-mannose residues in alpha-D-mannosides.</text>
        <dbReference type="EC" id="3.2.1.24"/>
    </reaction>
</comment>
<dbReference type="InParanoid" id="A0A1S3IXF1"/>
<keyword evidence="10 11" id="KW-0326">Glycosidase</keyword>
<dbReference type="Gene3D" id="1.20.1270.50">
    <property type="entry name" value="Glycoside hydrolase family 38, central domain"/>
    <property type="match status" value="2"/>
</dbReference>
<evidence type="ECO:0000313" key="15">
    <source>
        <dbReference type="RefSeq" id="XP_013402708.1"/>
    </source>
</evidence>
<organism evidence="14 15">
    <name type="scientific">Lingula anatina</name>
    <name type="common">Brachiopod</name>
    <name type="synonym">Lingula unguis</name>
    <dbReference type="NCBI Taxonomy" id="7574"/>
    <lineage>
        <taxon>Eukaryota</taxon>
        <taxon>Metazoa</taxon>
        <taxon>Spiralia</taxon>
        <taxon>Lophotrochozoa</taxon>
        <taxon>Brachiopoda</taxon>
        <taxon>Linguliformea</taxon>
        <taxon>Lingulata</taxon>
        <taxon>Lingulida</taxon>
        <taxon>Linguloidea</taxon>
        <taxon>Lingulidae</taxon>
        <taxon>Lingula</taxon>
    </lineage>
</organism>
<dbReference type="Gene3D" id="2.60.40.1360">
    <property type="match status" value="1"/>
</dbReference>
<keyword evidence="9" id="KW-0325">Glycoprotein</keyword>
<dbReference type="GO" id="GO:0046872">
    <property type="term" value="F:metal ion binding"/>
    <property type="evidence" value="ECO:0007669"/>
    <property type="project" value="UniProtKB-KW"/>
</dbReference>
<keyword evidence="7 11" id="KW-0862">Zinc</keyword>
<sequence length="1035" mass="118187">MYQYSQHYMLCASASRMLLMCCLSLLAVHCVLLGTISALPADASFYKQQMLNGFHPQQKTDTCGYKSCNLGKDGMINVHLVPHTHDDVGWLKTVDQYFYGANNTIQHAGVQYILDSVVEALGKDPNKRFIYVEIAFFYRWWNEQDDPTRHFVKGLVNQGRLEFILGGWCMNDEASTHYNAIIDQHTEGFRFLETVFGDCGRPRVAWQIDPFGHSREMASLFAQMGFDGLYFARLDYQDRAVREKDKRMEMVWRGSPQNLGTVADLFTGALARGNYGPPGGFCWDVHCNDNPVQDDKRLHDYNVDDLVKKFLATTQEQAKQYQTNHLMWTMGSDFQFESAHQWYKNLDKLITYVNAQQANGSKVNALYSTPSCYTYAKNLANVTWTTKEDDFFPYAHVDHGFWTGYFTSRAALKGYVRWTNNFLQGVKQLDILSKLDTMDNSEIKLRTLRQAMGVAQHHDAVSGTEKQHVAYDYAMRLSEGISMCQEVVNDAYKKLLPKNNSATPPVQMFCTLTNISMCNVTELLKRFTVTVYNPIGRPVTTWLRLPVQGSAYTVIGPDGKNVPAQIVPVSKRTKSIPERKSPANYELVFHVSPPPLGFATYFVSYNSALEVFKQQQTQEKENVFYQDMDLRNEHISLIFDQTTGLLKQMTNLDKQITIPLQHEFKYYQSFAGNNSKGIYEASGAYIFRPNGTDAYPLKTNMVTKFMQGILVKEVHQTFSSWTTLVTRLYQGARHVEMEWTVGPIPIDDNQGKEVISHFATDLKTNGIFYTDSNGREILQRKRNFRPTWKLNQTEPVSGNYYPINSRIYIRDETKNVQLTVLNDRSQGGSSIQDGCLEIMVHRRNLHDDSLGVGEPLNETGSDGKGLIVRGKHYLVLDDIKSSGRVHRDLAEQLFMAPLPSFSDLKMDFQQWIKQYNTMWSGLKQKLPDNVHLLTLEQWSGTTVLLRLEHFYEKGEDDVLSKPAVVSLKGLFTPFDVSSAVELNLGANQKLADMKRLKWMYKTQLSTPEHVVTPIGDDLTVQLQPMQIRTFQVTLA</sequence>
<keyword evidence="14" id="KW-1185">Reference proteome</keyword>
<evidence type="ECO:0000256" key="5">
    <source>
        <dbReference type="ARBA" id="ARBA00022729"/>
    </source>
</evidence>
<dbReference type="InterPro" id="IPR013780">
    <property type="entry name" value="Glyco_hydro_b"/>
</dbReference>
<dbReference type="Pfam" id="PF21260">
    <property type="entry name" value="Laman-like_dom"/>
    <property type="match status" value="1"/>
</dbReference>
<evidence type="ECO:0000256" key="4">
    <source>
        <dbReference type="ARBA" id="ARBA00022723"/>
    </source>
</evidence>